<evidence type="ECO:0000313" key="2">
    <source>
        <dbReference type="Proteomes" id="UP000887222"/>
    </source>
</evidence>
<protein>
    <submittedName>
        <fullName evidence="1">Uncharacterized protein</fullName>
    </submittedName>
</protein>
<dbReference type="EMBL" id="BPMK01000004">
    <property type="protein sequence ID" value="GIZ51138.1"/>
    <property type="molecule type" value="Genomic_DNA"/>
</dbReference>
<accession>A0ABQ4Q1S9</accession>
<gene>
    <name evidence="1" type="ORF">NCCP691_11520</name>
</gene>
<name>A0ABQ4Q1S9_9BURK</name>
<proteinExistence type="predicted"/>
<dbReference type="Proteomes" id="UP000887222">
    <property type="component" value="Unassembled WGS sequence"/>
</dbReference>
<evidence type="ECO:0000313" key="1">
    <source>
        <dbReference type="EMBL" id="GIZ51138.1"/>
    </source>
</evidence>
<reference evidence="1 2" key="1">
    <citation type="journal article" date="2022" name="Int. J. Syst. Evol. Microbiol.">
        <title>Noviherbaspirillum aridicola sp. nov., isolated from an arid soil in Pakistan.</title>
        <authorList>
            <person name="Khan I.U."/>
            <person name="Saqib M."/>
            <person name="Amin A."/>
            <person name="Hussain F."/>
            <person name="Li L."/>
            <person name="Liu Y.H."/>
            <person name="Fang B.Z."/>
            <person name="Ahmed I."/>
            <person name="Li W.J."/>
        </authorList>
    </citation>
    <scope>NUCLEOTIDE SEQUENCE [LARGE SCALE GENOMIC DNA]</scope>
    <source>
        <strain evidence="1 2">NCCP-691</strain>
    </source>
</reference>
<keyword evidence="2" id="KW-1185">Reference proteome</keyword>
<sequence>MKKIAPSEQVIEDIVEATLGEHASAREKHVLRETLHGLVRLAKVEQVADIKANVRRLAGALETQSARRRAKAILMAQRLPGLLEQAQQAFEFKH</sequence>
<comment type="caution">
    <text evidence="1">The sequence shown here is derived from an EMBL/GenBank/DDBJ whole genome shotgun (WGS) entry which is preliminary data.</text>
</comment>
<organism evidence="1 2">
    <name type="scientific">Noviherbaspirillum aridicola</name>
    <dbReference type="NCBI Taxonomy" id="2849687"/>
    <lineage>
        <taxon>Bacteria</taxon>
        <taxon>Pseudomonadati</taxon>
        <taxon>Pseudomonadota</taxon>
        <taxon>Betaproteobacteria</taxon>
        <taxon>Burkholderiales</taxon>
        <taxon>Oxalobacteraceae</taxon>
        <taxon>Noviherbaspirillum</taxon>
    </lineage>
</organism>
<dbReference type="RefSeq" id="WP_220807308.1">
    <property type="nucleotide sequence ID" value="NZ_BPMK01000004.1"/>
</dbReference>